<evidence type="ECO:0000313" key="1">
    <source>
        <dbReference type="EMBL" id="CAL1279650.1"/>
    </source>
</evidence>
<gene>
    <name evidence="1" type="ORF">LARSCL_LOCUS10513</name>
</gene>
<name>A0AAV2A6L4_9ARAC</name>
<proteinExistence type="predicted"/>
<dbReference type="Proteomes" id="UP001497382">
    <property type="component" value="Unassembled WGS sequence"/>
</dbReference>
<sequence length="176" mass="20061">MPAAPCEDLMDILIFKVCTEWLITLPTPVDSGLVSGLTNLALMVKKALLMFKWLLMSLPLVFRMDILHSVELVDSVELEDSEELAVQQIAEVQLLILMQDNSSHLEANLQERMVMHHLTLEQEVEYGLEKVDIKASCSLKTKQVKFQKPNNIFKSLDTMKQISVFNNNIFVKICKI</sequence>
<dbReference type="AlphaFoldDB" id="A0AAV2A6L4"/>
<keyword evidence="2" id="KW-1185">Reference proteome</keyword>
<reference evidence="1 2" key="1">
    <citation type="submission" date="2024-04" db="EMBL/GenBank/DDBJ databases">
        <authorList>
            <person name="Rising A."/>
            <person name="Reimegard J."/>
            <person name="Sonavane S."/>
            <person name="Akerstrom W."/>
            <person name="Nylinder S."/>
            <person name="Hedman E."/>
            <person name="Kallberg Y."/>
        </authorList>
    </citation>
    <scope>NUCLEOTIDE SEQUENCE [LARGE SCALE GENOMIC DNA]</scope>
</reference>
<comment type="caution">
    <text evidence="1">The sequence shown here is derived from an EMBL/GenBank/DDBJ whole genome shotgun (WGS) entry which is preliminary data.</text>
</comment>
<dbReference type="EMBL" id="CAXIEN010000124">
    <property type="protein sequence ID" value="CAL1279650.1"/>
    <property type="molecule type" value="Genomic_DNA"/>
</dbReference>
<accession>A0AAV2A6L4</accession>
<evidence type="ECO:0000313" key="2">
    <source>
        <dbReference type="Proteomes" id="UP001497382"/>
    </source>
</evidence>
<organism evidence="1 2">
    <name type="scientific">Larinioides sclopetarius</name>
    <dbReference type="NCBI Taxonomy" id="280406"/>
    <lineage>
        <taxon>Eukaryota</taxon>
        <taxon>Metazoa</taxon>
        <taxon>Ecdysozoa</taxon>
        <taxon>Arthropoda</taxon>
        <taxon>Chelicerata</taxon>
        <taxon>Arachnida</taxon>
        <taxon>Araneae</taxon>
        <taxon>Araneomorphae</taxon>
        <taxon>Entelegynae</taxon>
        <taxon>Araneoidea</taxon>
        <taxon>Araneidae</taxon>
        <taxon>Larinioides</taxon>
    </lineage>
</organism>
<protein>
    <submittedName>
        <fullName evidence="1">Uncharacterized protein</fullName>
    </submittedName>
</protein>